<dbReference type="PANTHER" id="PTHR36617:SF5">
    <property type="entry name" value="OS05G0421675 PROTEIN"/>
    <property type="match status" value="1"/>
</dbReference>
<organism evidence="1 2">
    <name type="scientific">Trifolium subterraneum</name>
    <name type="common">Subterranean clover</name>
    <dbReference type="NCBI Taxonomy" id="3900"/>
    <lineage>
        <taxon>Eukaryota</taxon>
        <taxon>Viridiplantae</taxon>
        <taxon>Streptophyta</taxon>
        <taxon>Embryophyta</taxon>
        <taxon>Tracheophyta</taxon>
        <taxon>Spermatophyta</taxon>
        <taxon>Magnoliopsida</taxon>
        <taxon>eudicotyledons</taxon>
        <taxon>Gunneridae</taxon>
        <taxon>Pentapetalae</taxon>
        <taxon>rosids</taxon>
        <taxon>fabids</taxon>
        <taxon>Fabales</taxon>
        <taxon>Fabaceae</taxon>
        <taxon>Papilionoideae</taxon>
        <taxon>50 kb inversion clade</taxon>
        <taxon>NPAAA clade</taxon>
        <taxon>Hologalegina</taxon>
        <taxon>IRL clade</taxon>
        <taxon>Trifolieae</taxon>
        <taxon>Trifolium</taxon>
    </lineage>
</organism>
<comment type="caution">
    <text evidence="1">The sequence shown here is derived from an EMBL/GenBank/DDBJ whole genome shotgun (WGS) entry which is preliminary data.</text>
</comment>
<dbReference type="PANTHER" id="PTHR36617">
    <property type="entry name" value="PROTEIN, PUTATIVE-RELATED"/>
    <property type="match status" value="1"/>
</dbReference>
<dbReference type="OrthoDB" id="1938430at2759"/>
<reference evidence="2" key="1">
    <citation type="journal article" date="2017" name="Front. Plant Sci.">
        <title>Climate Clever Clovers: New Paradigm to Reduce the Environmental Footprint of Ruminants by Breeding Low Methanogenic Forages Utilizing Haplotype Variation.</title>
        <authorList>
            <person name="Kaur P."/>
            <person name="Appels R."/>
            <person name="Bayer P.E."/>
            <person name="Keeble-Gagnere G."/>
            <person name="Wang J."/>
            <person name="Hirakawa H."/>
            <person name="Shirasawa K."/>
            <person name="Vercoe P."/>
            <person name="Stefanova K."/>
            <person name="Durmic Z."/>
            <person name="Nichols P."/>
            <person name="Revell C."/>
            <person name="Isobe S.N."/>
            <person name="Edwards D."/>
            <person name="Erskine W."/>
        </authorList>
    </citation>
    <scope>NUCLEOTIDE SEQUENCE [LARGE SCALE GENOMIC DNA]</scope>
    <source>
        <strain evidence="2">cv. Daliak</strain>
    </source>
</reference>
<protein>
    <submittedName>
        <fullName evidence="1">Uncharacterized protein</fullName>
    </submittedName>
</protein>
<feature type="non-terminal residue" evidence="1">
    <location>
        <position position="1"/>
    </location>
</feature>
<sequence length="124" mass="13170">GGCGIGCRWPDTVRWLGGWRLGVGVVRCSGGRFQKSVMVRVRLGEGGLGESIERRVGNGVDTFFWTYPGLGGVPLSVRYRRLFDLSTNQSSSVAEMCGLGWEEGGGVAMAPPIEGMGGGYIRGV</sequence>
<name>A0A1B5Z993_TRISU</name>
<keyword evidence="2" id="KW-1185">Reference proteome</keyword>
<evidence type="ECO:0000313" key="2">
    <source>
        <dbReference type="Proteomes" id="UP000242715"/>
    </source>
</evidence>
<evidence type="ECO:0000313" key="1">
    <source>
        <dbReference type="EMBL" id="GAU10676.1"/>
    </source>
</evidence>
<proteinExistence type="predicted"/>
<dbReference type="AlphaFoldDB" id="A0A1B5Z993"/>
<dbReference type="EMBL" id="BCLP01059052">
    <property type="protein sequence ID" value="GAU10676.1"/>
    <property type="molecule type" value="Genomic_DNA"/>
</dbReference>
<dbReference type="Proteomes" id="UP000242715">
    <property type="component" value="Unassembled WGS sequence"/>
</dbReference>
<accession>A0A1B5Z993</accession>
<gene>
    <name evidence="1" type="ORF">TSUD_426400</name>
</gene>